<proteinExistence type="inferred from homology"/>
<reference evidence="6 7" key="1">
    <citation type="submission" date="2020-07" db="EMBL/GenBank/DDBJ databases">
        <title>Vallitalea guaymasensis genome.</title>
        <authorList>
            <person name="Postec A."/>
        </authorList>
    </citation>
    <scope>NUCLEOTIDE SEQUENCE [LARGE SCALE GENOMIC DNA]</scope>
    <source>
        <strain evidence="6 7">Ra1766G1</strain>
    </source>
</reference>
<dbReference type="EMBL" id="CP058561">
    <property type="protein sequence ID" value="QUH29717.1"/>
    <property type="molecule type" value="Genomic_DNA"/>
</dbReference>
<accession>A0A8J8MB68</accession>
<protein>
    <submittedName>
        <fullName evidence="6">ATP-binding cassette domain-containing protein</fullName>
    </submittedName>
</protein>
<organism evidence="6 7">
    <name type="scientific">Vallitalea guaymasensis</name>
    <dbReference type="NCBI Taxonomy" id="1185412"/>
    <lineage>
        <taxon>Bacteria</taxon>
        <taxon>Bacillati</taxon>
        <taxon>Bacillota</taxon>
        <taxon>Clostridia</taxon>
        <taxon>Lachnospirales</taxon>
        <taxon>Vallitaleaceae</taxon>
        <taxon>Vallitalea</taxon>
    </lineage>
</organism>
<evidence type="ECO:0000256" key="3">
    <source>
        <dbReference type="ARBA" id="ARBA00022741"/>
    </source>
</evidence>
<keyword evidence="3" id="KW-0547">Nucleotide-binding</keyword>
<sequence>MIEVLNLTKTYGSHKALDNISFKINKGEIVGFLGPNGAGKSTTMNIITGFLSSTEGTVKLDDIDILENPIEFKKKIGYLPEIPPLYMDMTVKEYLTFVCKLKKINKDKIKQEINRVTELTKIKHVTERLINNLSKGYKQRVGLSQALIGDPDVLILDEPTVGLDPKQIIEIRTLIKDLSKQRTVILSTHILSEVNVVCDRVLIINKGRILTSDTVENLTRTLSESNRISIRLNVPATNKENIISDIMKIPGVKEVLCLGQFEKNTSDYLIYVKENNDIRLNIFNMCKNSNYPLLILKPIDLTMEDIFLKVTEG</sequence>
<keyword evidence="4 6" id="KW-0067">ATP-binding</keyword>
<evidence type="ECO:0000313" key="6">
    <source>
        <dbReference type="EMBL" id="QUH29717.1"/>
    </source>
</evidence>
<evidence type="ECO:0000256" key="1">
    <source>
        <dbReference type="ARBA" id="ARBA00005417"/>
    </source>
</evidence>
<dbReference type="Gene3D" id="3.40.50.300">
    <property type="entry name" value="P-loop containing nucleotide triphosphate hydrolases"/>
    <property type="match status" value="1"/>
</dbReference>
<comment type="similarity">
    <text evidence="1">Belongs to the ABC transporter superfamily.</text>
</comment>
<keyword evidence="7" id="KW-1185">Reference proteome</keyword>
<gene>
    <name evidence="6" type="ORF">HYG85_12710</name>
</gene>
<dbReference type="PROSITE" id="PS50893">
    <property type="entry name" value="ABC_TRANSPORTER_2"/>
    <property type="match status" value="1"/>
</dbReference>
<evidence type="ECO:0000256" key="2">
    <source>
        <dbReference type="ARBA" id="ARBA00022448"/>
    </source>
</evidence>
<dbReference type="KEGG" id="vgu:HYG85_12710"/>
<dbReference type="InterPro" id="IPR027417">
    <property type="entry name" value="P-loop_NTPase"/>
</dbReference>
<dbReference type="PANTHER" id="PTHR43335:SF4">
    <property type="entry name" value="ABC TRANSPORTER, ATP-BINDING PROTEIN"/>
    <property type="match status" value="1"/>
</dbReference>
<name>A0A8J8MB68_9FIRM</name>
<dbReference type="InterPro" id="IPR003439">
    <property type="entry name" value="ABC_transporter-like_ATP-bd"/>
</dbReference>
<dbReference type="AlphaFoldDB" id="A0A8J8MB68"/>
<evidence type="ECO:0000313" key="7">
    <source>
        <dbReference type="Proteomes" id="UP000677305"/>
    </source>
</evidence>
<feature type="domain" description="ABC transporter" evidence="5">
    <location>
        <begin position="2"/>
        <end position="231"/>
    </location>
</feature>
<dbReference type="RefSeq" id="WP_212689977.1">
    <property type="nucleotide sequence ID" value="NZ_CP058561.1"/>
</dbReference>
<evidence type="ECO:0000259" key="5">
    <source>
        <dbReference type="PROSITE" id="PS50893"/>
    </source>
</evidence>
<evidence type="ECO:0000256" key="4">
    <source>
        <dbReference type="ARBA" id="ARBA00022840"/>
    </source>
</evidence>
<dbReference type="SUPFAM" id="SSF52540">
    <property type="entry name" value="P-loop containing nucleoside triphosphate hydrolases"/>
    <property type="match status" value="1"/>
</dbReference>
<dbReference type="CDD" id="cd03230">
    <property type="entry name" value="ABC_DR_subfamily_A"/>
    <property type="match status" value="1"/>
</dbReference>
<dbReference type="PANTHER" id="PTHR43335">
    <property type="entry name" value="ABC TRANSPORTER, ATP-BINDING PROTEIN"/>
    <property type="match status" value="1"/>
</dbReference>
<dbReference type="GO" id="GO:0016887">
    <property type="term" value="F:ATP hydrolysis activity"/>
    <property type="evidence" value="ECO:0007669"/>
    <property type="project" value="InterPro"/>
</dbReference>
<dbReference type="GO" id="GO:0005524">
    <property type="term" value="F:ATP binding"/>
    <property type="evidence" value="ECO:0007669"/>
    <property type="project" value="UniProtKB-KW"/>
</dbReference>
<dbReference type="Pfam" id="PF00005">
    <property type="entry name" value="ABC_tran"/>
    <property type="match status" value="1"/>
</dbReference>
<dbReference type="Proteomes" id="UP000677305">
    <property type="component" value="Chromosome"/>
</dbReference>
<dbReference type="SMART" id="SM00382">
    <property type="entry name" value="AAA"/>
    <property type="match status" value="1"/>
</dbReference>
<dbReference type="InterPro" id="IPR003593">
    <property type="entry name" value="AAA+_ATPase"/>
</dbReference>
<keyword evidence="2" id="KW-0813">Transport</keyword>